<proteinExistence type="predicted"/>
<dbReference type="InterPro" id="IPR032675">
    <property type="entry name" value="LRR_dom_sf"/>
</dbReference>
<dbReference type="InterPro" id="IPR036047">
    <property type="entry name" value="F-box-like_dom_sf"/>
</dbReference>
<dbReference type="Proteomes" id="UP000620124">
    <property type="component" value="Unassembled WGS sequence"/>
</dbReference>
<reference evidence="1" key="1">
    <citation type="submission" date="2020-05" db="EMBL/GenBank/DDBJ databases">
        <title>Mycena genomes resolve the evolution of fungal bioluminescence.</title>
        <authorList>
            <person name="Tsai I.J."/>
        </authorList>
    </citation>
    <scope>NUCLEOTIDE SEQUENCE</scope>
    <source>
        <strain evidence="1">CCC161011</strain>
    </source>
</reference>
<evidence type="ECO:0000313" key="1">
    <source>
        <dbReference type="EMBL" id="KAF7365543.1"/>
    </source>
</evidence>
<organism evidence="1 2">
    <name type="scientific">Mycena venus</name>
    <dbReference type="NCBI Taxonomy" id="2733690"/>
    <lineage>
        <taxon>Eukaryota</taxon>
        <taxon>Fungi</taxon>
        <taxon>Dikarya</taxon>
        <taxon>Basidiomycota</taxon>
        <taxon>Agaricomycotina</taxon>
        <taxon>Agaricomycetes</taxon>
        <taxon>Agaricomycetidae</taxon>
        <taxon>Agaricales</taxon>
        <taxon>Marasmiineae</taxon>
        <taxon>Mycenaceae</taxon>
        <taxon>Mycena</taxon>
    </lineage>
</organism>
<evidence type="ECO:0000313" key="2">
    <source>
        <dbReference type="Proteomes" id="UP000620124"/>
    </source>
</evidence>
<keyword evidence="2" id="KW-1185">Reference proteome</keyword>
<name>A0A8H6YSM0_9AGAR</name>
<accession>A0A8H6YSM0</accession>
<dbReference type="EMBL" id="JACAZI010000003">
    <property type="protein sequence ID" value="KAF7365543.1"/>
    <property type="molecule type" value="Genomic_DNA"/>
</dbReference>
<evidence type="ECO:0008006" key="3">
    <source>
        <dbReference type="Google" id="ProtNLM"/>
    </source>
</evidence>
<comment type="caution">
    <text evidence="1">The sequence shown here is derived from an EMBL/GenBank/DDBJ whole genome shotgun (WGS) entry which is preliminary data.</text>
</comment>
<dbReference type="AlphaFoldDB" id="A0A8H6YSM0"/>
<dbReference type="Gene3D" id="3.80.10.10">
    <property type="entry name" value="Ribonuclease Inhibitor"/>
    <property type="match status" value="1"/>
</dbReference>
<dbReference type="OrthoDB" id="3070253at2759"/>
<dbReference type="SUPFAM" id="SSF81383">
    <property type="entry name" value="F-box domain"/>
    <property type="match status" value="1"/>
</dbReference>
<protein>
    <recommendedName>
        <fullName evidence="3">F-box domain-containing protein</fullName>
    </recommendedName>
</protein>
<gene>
    <name evidence="1" type="ORF">MVEN_00427600</name>
</gene>
<sequence length="274" mass="30930">MTIQLPQELIEVIIDHLADDSTSLKACSLVCRAWVCRSRRHLYKHITLLVRNILALRELLQSPWCTLLPHVSSIEAIRHEEDPDDGGFDDVAVDLHRLVETRRLNVKLNIRRIRPTPSDPPKFVRAGGFLTAFPNVTNLVLGSNKGQQLMSLIEIIRLFPALQELDVRQLSGTFLEHTVDAVPPLGLRSVRLSRDSVRTVLVWLQAFNRLHNVDSLSLASVKLPLDPTVRTALKQLGGSLRHLDLDVLVRPFASALDLSLYLELKEISIRSKIH</sequence>
<dbReference type="SUPFAM" id="SSF52047">
    <property type="entry name" value="RNI-like"/>
    <property type="match status" value="1"/>
</dbReference>